<dbReference type="Gene3D" id="3.40.50.2000">
    <property type="entry name" value="Glycogen Phosphorylase B"/>
    <property type="match status" value="1"/>
</dbReference>
<comment type="similarity">
    <text evidence="1">In the N-terminal section; belongs to the glycosyltransferase 20 family.</text>
</comment>
<dbReference type="PANTHER" id="PTHR10788">
    <property type="entry name" value="TREHALOSE-6-PHOSPHATE SYNTHASE"/>
    <property type="match status" value="1"/>
</dbReference>
<dbReference type="InterPro" id="IPR003337">
    <property type="entry name" value="Trehalose_PPase"/>
</dbReference>
<evidence type="ECO:0000313" key="4">
    <source>
        <dbReference type="Proteomes" id="UP001153076"/>
    </source>
</evidence>
<dbReference type="InterPro" id="IPR036412">
    <property type="entry name" value="HAD-like_sf"/>
</dbReference>
<name>A0A9Q1JTJ7_9CARY</name>
<evidence type="ECO:0000256" key="1">
    <source>
        <dbReference type="ARBA" id="ARBA00005409"/>
    </source>
</evidence>
<evidence type="ECO:0008006" key="5">
    <source>
        <dbReference type="Google" id="ProtNLM"/>
    </source>
</evidence>
<feature type="compositionally biased region" description="Polar residues" evidence="2">
    <location>
        <begin position="430"/>
        <end position="442"/>
    </location>
</feature>
<dbReference type="Proteomes" id="UP001153076">
    <property type="component" value="Unassembled WGS sequence"/>
</dbReference>
<dbReference type="InterPro" id="IPR001830">
    <property type="entry name" value="Glyco_trans_20"/>
</dbReference>
<evidence type="ECO:0000256" key="2">
    <source>
        <dbReference type="SAM" id="MobiDB-lite"/>
    </source>
</evidence>
<feature type="region of interest" description="Disordered" evidence="2">
    <location>
        <begin position="387"/>
        <end position="442"/>
    </location>
</feature>
<gene>
    <name evidence="3" type="ORF">Cgig2_003235</name>
</gene>
<dbReference type="GO" id="GO:0003825">
    <property type="term" value="F:alpha,alpha-trehalose-phosphate synthase (UDP-forming) activity"/>
    <property type="evidence" value="ECO:0007669"/>
    <property type="project" value="TreeGrafter"/>
</dbReference>
<dbReference type="PANTHER" id="PTHR10788:SF130">
    <property type="entry name" value="ALPHA,ALPHA-TREHALOSE-PHOSPHATE SYNTHASE [UDP-FORMING] 1"/>
    <property type="match status" value="1"/>
</dbReference>
<feature type="compositionally biased region" description="Basic and acidic residues" evidence="2">
    <location>
        <begin position="387"/>
        <end position="397"/>
    </location>
</feature>
<dbReference type="EMBL" id="JAKOGI010000754">
    <property type="protein sequence ID" value="KAJ8430793.1"/>
    <property type="molecule type" value="Genomic_DNA"/>
</dbReference>
<dbReference type="Gene3D" id="3.40.50.1000">
    <property type="entry name" value="HAD superfamily/HAD-like"/>
    <property type="match status" value="1"/>
</dbReference>
<dbReference type="OrthoDB" id="755951at2759"/>
<dbReference type="GO" id="GO:0005829">
    <property type="term" value="C:cytosol"/>
    <property type="evidence" value="ECO:0007669"/>
    <property type="project" value="TreeGrafter"/>
</dbReference>
<keyword evidence="4" id="KW-1185">Reference proteome</keyword>
<dbReference type="SUPFAM" id="SSF53756">
    <property type="entry name" value="UDP-Glycosyltransferase/glycogen phosphorylase"/>
    <property type="match status" value="1"/>
</dbReference>
<dbReference type="GO" id="GO:0004805">
    <property type="term" value="F:trehalose-phosphatase activity"/>
    <property type="evidence" value="ECO:0007669"/>
    <property type="project" value="TreeGrafter"/>
</dbReference>
<organism evidence="3 4">
    <name type="scientific">Carnegiea gigantea</name>
    <dbReference type="NCBI Taxonomy" id="171969"/>
    <lineage>
        <taxon>Eukaryota</taxon>
        <taxon>Viridiplantae</taxon>
        <taxon>Streptophyta</taxon>
        <taxon>Embryophyta</taxon>
        <taxon>Tracheophyta</taxon>
        <taxon>Spermatophyta</taxon>
        <taxon>Magnoliopsida</taxon>
        <taxon>eudicotyledons</taxon>
        <taxon>Gunneridae</taxon>
        <taxon>Pentapetalae</taxon>
        <taxon>Caryophyllales</taxon>
        <taxon>Cactineae</taxon>
        <taxon>Cactaceae</taxon>
        <taxon>Cactoideae</taxon>
        <taxon>Echinocereeae</taxon>
        <taxon>Carnegiea</taxon>
    </lineage>
</organism>
<comment type="caution">
    <text evidence="3">The sequence shown here is derived from an EMBL/GenBank/DDBJ whole genome shotgun (WGS) entry which is preliminary data.</text>
</comment>
<protein>
    <recommendedName>
        <fullName evidence="5">Trehalose-6-phosphate synthase</fullName>
    </recommendedName>
</protein>
<dbReference type="Pfam" id="PF02358">
    <property type="entry name" value="Trehalose_PPase"/>
    <property type="match status" value="1"/>
</dbReference>
<accession>A0A9Q1JTJ7</accession>
<dbReference type="FunFam" id="3.40.50.1000:FF:000100">
    <property type="entry name" value="Alpha,alpha-trehalose-phosphate synthase"/>
    <property type="match status" value="1"/>
</dbReference>
<sequence>MDDGSGWWNRGGARLGFSDVALVTSLRDGMNLVSYEFVACQDAKKGVLILSEFAGAAQSLGAGALLVNPWNITEVAAAIGKALNMSDEEREKRHKLNFKHVTTHTAQQWAETFVSELNDTVVEAQLRITQIRPVLPVDYAVEQFLSCGNRLLILGFNATLTESVDTPGTRGGDQIKEMDLKLHPELKVPLATLCNDPKTTIVVLSGSRRDILDDNFGEFDLWLAAEHGMFLRHTRGHWMTTMPEHLNLDWVPSLKHVFEYFQDRTPRSHFEPRETSLVWNYKYADFEFGRLQARDMLQHLSTGPISNASVEVVQGSRSVEVRAVGVTKGSAIDRILGEIVHSKPLTSPIDYVLCIGHFLEKDEDVYTFFEPELPSDNVSYQRTKAVDTMKLPGERRPPLKLSPSRGGSKASSHGKGHQRSSPNHEKRQGNNHNGSAQQRQSLEKTSWSVLDLKKENYFSCAVGRTRTSARYMLGSSDDVVSFLKRLAESVSSESLTVQ</sequence>
<dbReference type="AlphaFoldDB" id="A0A9Q1JTJ7"/>
<dbReference type="Pfam" id="PF00982">
    <property type="entry name" value="Glyco_transf_20"/>
    <property type="match status" value="1"/>
</dbReference>
<dbReference type="FunFam" id="3.30.70.1020:FF:000001">
    <property type="entry name" value="Alpha,alpha-trehalose-phosphate synthase [UDP-forming] 1"/>
    <property type="match status" value="1"/>
</dbReference>
<dbReference type="SUPFAM" id="SSF56784">
    <property type="entry name" value="HAD-like"/>
    <property type="match status" value="1"/>
</dbReference>
<dbReference type="InterPro" id="IPR023214">
    <property type="entry name" value="HAD_sf"/>
</dbReference>
<dbReference type="CDD" id="cd01627">
    <property type="entry name" value="HAD_TPP"/>
    <property type="match status" value="1"/>
</dbReference>
<evidence type="ECO:0000313" key="3">
    <source>
        <dbReference type="EMBL" id="KAJ8430793.1"/>
    </source>
</evidence>
<reference evidence="3" key="1">
    <citation type="submission" date="2022-04" db="EMBL/GenBank/DDBJ databases">
        <title>Carnegiea gigantea Genome sequencing and assembly v2.</title>
        <authorList>
            <person name="Copetti D."/>
            <person name="Sanderson M.J."/>
            <person name="Burquez A."/>
            <person name="Wojciechowski M.F."/>
        </authorList>
    </citation>
    <scope>NUCLEOTIDE SEQUENCE</scope>
    <source>
        <strain evidence="3">SGP5-SGP5p</strain>
        <tissue evidence="3">Aerial part</tissue>
    </source>
</reference>
<dbReference type="Gene3D" id="3.30.70.1020">
    <property type="entry name" value="Trehalose-6-phosphate phosphatase related protein, domain 2"/>
    <property type="match status" value="1"/>
</dbReference>
<proteinExistence type="inferred from homology"/>
<dbReference type="GO" id="GO:0005992">
    <property type="term" value="P:trehalose biosynthetic process"/>
    <property type="evidence" value="ECO:0007669"/>
    <property type="project" value="InterPro"/>
</dbReference>